<dbReference type="InterPro" id="IPR036974">
    <property type="entry name" value="PUA_sf"/>
</dbReference>
<dbReference type="PANTHER" id="PTHR42873">
    <property type="entry name" value="RIBOSOMAL RNA LARGE SUBUNIT METHYLTRANSFERASE"/>
    <property type="match status" value="1"/>
</dbReference>
<evidence type="ECO:0000256" key="5">
    <source>
        <dbReference type="ARBA" id="ARBA00022691"/>
    </source>
</evidence>
<evidence type="ECO:0000256" key="3">
    <source>
        <dbReference type="ARBA" id="ARBA00022603"/>
    </source>
</evidence>
<dbReference type="AlphaFoldDB" id="A0A9P1D1T8"/>
<dbReference type="Proteomes" id="UP001152797">
    <property type="component" value="Unassembled WGS sequence"/>
</dbReference>
<gene>
    <name evidence="7" type="ORF">C1SCF055_LOCUS26999</name>
</gene>
<dbReference type="InterPro" id="IPR015947">
    <property type="entry name" value="PUA-like_sf"/>
</dbReference>
<dbReference type="PROSITE" id="PS50890">
    <property type="entry name" value="PUA"/>
    <property type="match status" value="1"/>
</dbReference>
<evidence type="ECO:0000313" key="9">
    <source>
        <dbReference type="Proteomes" id="UP001152797"/>
    </source>
</evidence>
<evidence type="ECO:0000256" key="4">
    <source>
        <dbReference type="ARBA" id="ARBA00022679"/>
    </source>
</evidence>
<comment type="subcellular location">
    <subcellularLocation>
        <location evidence="1">Cytoplasm</location>
    </subcellularLocation>
</comment>
<dbReference type="SUPFAM" id="SSF88697">
    <property type="entry name" value="PUA domain-like"/>
    <property type="match status" value="1"/>
</dbReference>
<organism evidence="7">
    <name type="scientific">Cladocopium goreaui</name>
    <dbReference type="NCBI Taxonomy" id="2562237"/>
    <lineage>
        <taxon>Eukaryota</taxon>
        <taxon>Sar</taxon>
        <taxon>Alveolata</taxon>
        <taxon>Dinophyceae</taxon>
        <taxon>Suessiales</taxon>
        <taxon>Symbiodiniaceae</taxon>
        <taxon>Cladocopium</taxon>
    </lineage>
</organism>
<dbReference type="CDD" id="cd21153">
    <property type="entry name" value="PUA_RlmI"/>
    <property type="match status" value="1"/>
</dbReference>
<comment type="caution">
    <text evidence="7">The sequence shown here is derived from an EMBL/GenBank/DDBJ whole genome shotgun (WGS) entry which is preliminary data.</text>
</comment>
<dbReference type="GO" id="GO:0003723">
    <property type="term" value="F:RNA binding"/>
    <property type="evidence" value="ECO:0007669"/>
    <property type="project" value="InterPro"/>
</dbReference>
<dbReference type="SUPFAM" id="SSF52374">
    <property type="entry name" value="Nucleotidylyl transferase"/>
    <property type="match status" value="1"/>
</dbReference>
<keyword evidence="3" id="KW-0489">Methyltransferase</keyword>
<accession>A0A9P1D1T8</accession>
<dbReference type="GO" id="GO:0016779">
    <property type="term" value="F:nucleotidyltransferase activity"/>
    <property type="evidence" value="ECO:0007669"/>
    <property type="project" value="UniProtKB-KW"/>
</dbReference>
<evidence type="ECO:0000256" key="1">
    <source>
        <dbReference type="ARBA" id="ARBA00004496"/>
    </source>
</evidence>
<dbReference type="InterPro" id="IPR014729">
    <property type="entry name" value="Rossmann-like_a/b/a_fold"/>
</dbReference>
<dbReference type="EMBL" id="CAMXCT010002857">
    <property type="protein sequence ID" value="CAI4000913.1"/>
    <property type="molecule type" value="Genomic_DNA"/>
</dbReference>
<feature type="domain" description="RlmI-like PUA" evidence="6">
    <location>
        <begin position="285"/>
        <end position="349"/>
    </location>
</feature>
<name>A0A9P1D1T8_9DINO</name>
<dbReference type="Gene3D" id="2.30.130.10">
    <property type="entry name" value="PUA domain"/>
    <property type="match status" value="1"/>
</dbReference>
<dbReference type="PANTHER" id="PTHR42873:SF1">
    <property type="entry name" value="S-ADENOSYLMETHIONINE-DEPENDENT METHYLTRANSFERASE DOMAIN-CONTAINING PROTEIN"/>
    <property type="match status" value="1"/>
</dbReference>
<dbReference type="EMBL" id="CAMXCT030002857">
    <property type="protein sequence ID" value="CAL4788225.1"/>
    <property type="molecule type" value="Genomic_DNA"/>
</dbReference>
<dbReference type="Gene3D" id="3.40.50.620">
    <property type="entry name" value="HUPs"/>
    <property type="match status" value="1"/>
</dbReference>
<dbReference type="Pfam" id="PF17785">
    <property type="entry name" value="PUA_3"/>
    <property type="match status" value="1"/>
</dbReference>
<evidence type="ECO:0000313" key="8">
    <source>
        <dbReference type="EMBL" id="CAL4788225.1"/>
    </source>
</evidence>
<evidence type="ECO:0000259" key="6">
    <source>
        <dbReference type="Pfam" id="PF17785"/>
    </source>
</evidence>
<keyword evidence="4" id="KW-0808">Transferase</keyword>
<evidence type="ECO:0000256" key="2">
    <source>
        <dbReference type="ARBA" id="ARBA00022490"/>
    </source>
</evidence>
<dbReference type="OrthoDB" id="422187at2759"/>
<dbReference type="EMBL" id="CAMXCT020002857">
    <property type="protein sequence ID" value="CAL1154288.1"/>
    <property type="molecule type" value="Genomic_DNA"/>
</dbReference>
<proteinExistence type="predicted"/>
<protein>
    <submittedName>
        <fullName evidence="8">Probable nicotinate-nucleotide adenylyltransferase (Deamido-NAD(+) diphosphorylase ) (Deamido-NAD(+) pyrophosphorylase) (Nicotinate mononucleotide adenylyltransferase) (NaMN adenylyltransferase)</fullName>
    </submittedName>
</protein>
<evidence type="ECO:0000313" key="7">
    <source>
        <dbReference type="EMBL" id="CAI4000913.1"/>
    </source>
</evidence>
<keyword evidence="9" id="KW-1185">Reference proteome</keyword>
<reference evidence="8 9" key="2">
    <citation type="submission" date="2024-05" db="EMBL/GenBank/DDBJ databases">
        <authorList>
            <person name="Chen Y."/>
            <person name="Shah S."/>
            <person name="Dougan E. K."/>
            <person name="Thang M."/>
            <person name="Chan C."/>
        </authorList>
    </citation>
    <scope>NUCLEOTIDE SEQUENCE [LARGE SCALE GENOMIC DNA]</scope>
</reference>
<keyword evidence="8" id="KW-0548">Nucleotidyltransferase</keyword>
<keyword evidence="2" id="KW-0963">Cytoplasm</keyword>
<sequence>MALPPADGMSSAQLGRAAMAMARQTGSTPYVLEAAKDEKRDAALILKSGSFIGGMIVWCKFFTTPADRDAKEVKEGVLAQATIRGLSRRVQDLEDLYSVIYDLSESETEEVEVMANGAVPNASEMTLGQMPHGAQGPRTLLPALAARAHELLLELTPEGLTKVLRAFSKQRFEDETLSALLLKQAITRLPYFDAKDLVMLLSSLVHTQQRTQLGPVAEELRERCGELRGATLLASGVAAAAKLPQPGDAMLRRAVSPWAKVARSLWTPSTGYRPRGDDPHKRPRLRLRQGAEAKVLRGHPWVLTNAIINAEELVNRSPCLVNVEAADGEALGVALCNRSGPLPVRMLSRQAFVRVDARFFAERFERALRYRERHIPLFGFSPPCGPPGVAFFGGRGRISPFFGAWLLRIVNSGCADEVWIVPCGPRPDKPHLKTSAMDRYCMCQIAVNSCFAPAFPVKVLDIEAYRAWDFGGDTAFYTYDMLCELRDTYPDIDFSFVIGSDWLDEGRSPQSWKSLNKAWKPGMPEDQKVVVTGDQLLRDFDVLVLPRPGHVPKQLGPRLQWLRMPEDLGHFCGYLWDTYEIYSGIYCLAFLRIFVPKVVNMSHLRWFFLGIKMV</sequence>
<dbReference type="InterPro" id="IPR041532">
    <property type="entry name" value="RlmI-like_PUA"/>
</dbReference>
<keyword evidence="5" id="KW-0949">S-adenosyl-L-methionine</keyword>
<reference evidence="7" key="1">
    <citation type="submission" date="2022-10" db="EMBL/GenBank/DDBJ databases">
        <authorList>
            <person name="Chen Y."/>
            <person name="Dougan E. K."/>
            <person name="Chan C."/>
            <person name="Rhodes N."/>
            <person name="Thang M."/>
        </authorList>
    </citation>
    <scope>NUCLEOTIDE SEQUENCE</scope>
</reference>